<protein>
    <recommendedName>
        <fullName evidence="1">Lipocalin-like domain-containing protein</fullName>
    </recommendedName>
</protein>
<gene>
    <name evidence="2" type="ORF">GCM10007390_31470</name>
</gene>
<dbReference type="Pfam" id="PF13648">
    <property type="entry name" value="Lipocalin_4"/>
    <property type="match status" value="1"/>
</dbReference>
<feature type="domain" description="Lipocalin-like" evidence="1">
    <location>
        <begin position="53"/>
        <end position="141"/>
    </location>
</feature>
<evidence type="ECO:0000313" key="2">
    <source>
        <dbReference type="EMBL" id="GHB75436.1"/>
    </source>
</evidence>
<dbReference type="AlphaFoldDB" id="A0A8J3D880"/>
<dbReference type="Proteomes" id="UP000598271">
    <property type="component" value="Unassembled WGS sequence"/>
</dbReference>
<accession>A0A8J3D880</accession>
<reference evidence="2 3" key="1">
    <citation type="journal article" date="2014" name="Int. J. Syst. Evol. Microbiol.">
        <title>Complete genome sequence of Corynebacterium casei LMG S-19264T (=DSM 44701T), isolated from a smear-ripened cheese.</title>
        <authorList>
            <consortium name="US DOE Joint Genome Institute (JGI-PGF)"/>
            <person name="Walter F."/>
            <person name="Albersmeier A."/>
            <person name="Kalinowski J."/>
            <person name="Ruckert C."/>
        </authorList>
    </citation>
    <scope>NUCLEOTIDE SEQUENCE [LARGE SCALE GENOMIC DNA]</scope>
    <source>
        <strain evidence="2 3">KCTC 12866</strain>
    </source>
</reference>
<evidence type="ECO:0000313" key="3">
    <source>
        <dbReference type="Proteomes" id="UP000598271"/>
    </source>
</evidence>
<name>A0A8J3D880_9BACT</name>
<comment type="caution">
    <text evidence="2">The sequence shown here is derived from an EMBL/GenBank/DDBJ whole genome shotgun (WGS) entry which is preliminary data.</text>
</comment>
<evidence type="ECO:0000259" key="1">
    <source>
        <dbReference type="Pfam" id="PF13648"/>
    </source>
</evidence>
<dbReference type="EMBL" id="BMXF01000003">
    <property type="protein sequence ID" value="GHB75436.1"/>
    <property type="molecule type" value="Genomic_DNA"/>
</dbReference>
<dbReference type="RefSeq" id="WP_189565483.1">
    <property type="nucleotide sequence ID" value="NZ_BMXF01000003.1"/>
</dbReference>
<keyword evidence="3" id="KW-1185">Reference proteome</keyword>
<dbReference type="InterPro" id="IPR024311">
    <property type="entry name" value="Lipocalin-like"/>
</dbReference>
<proteinExistence type="predicted"/>
<organism evidence="2 3">
    <name type="scientific">Persicitalea jodogahamensis</name>
    <dbReference type="NCBI Taxonomy" id="402147"/>
    <lineage>
        <taxon>Bacteria</taxon>
        <taxon>Pseudomonadati</taxon>
        <taxon>Bacteroidota</taxon>
        <taxon>Cytophagia</taxon>
        <taxon>Cytophagales</taxon>
        <taxon>Spirosomataceae</taxon>
        <taxon>Persicitalea</taxon>
    </lineage>
</organism>
<sequence>MKKQTAQGWHVLLVLALFYLNSCKTEKPGVNPDGKPVFVDKKWLAVSSTVSPKIDLNGDGIPDEDLYAPLPDCEKDDKISFRGDGKYVLDNGGKRCDAIDPAEEQLGTWTYTSDNKTLLIKDSEGEEQHWVVQESTATRLKMQNTTAIEGTNYTITVVLKAD</sequence>